<dbReference type="Proteomes" id="UP000285201">
    <property type="component" value="Unassembled WGS sequence"/>
</dbReference>
<protein>
    <submittedName>
        <fullName evidence="1">Uncharacterized protein</fullName>
    </submittedName>
</protein>
<proteinExistence type="predicted"/>
<organism evidence="1 2">
    <name type="scientific">Lachnospira eligens</name>
    <dbReference type="NCBI Taxonomy" id="39485"/>
    <lineage>
        <taxon>Bacteria</taxon>
        <taxon>Bacillati</taxon>
        <taxon>Bacillota</taxon>
        <taxon>Clostridia</taxon>
        <taxon>Lachnospirales</taxon>
        <taxon>Lachnospiraceae</taxon>
        <taxon>Lachnospira</taxon>
    </lineage>
</organism>
<sequence>MELLVKRDILYEDKDKIILNMPVAGDGKYGGNMAVQAAEMRKGIRIKRGCIALCAVSLKVDGKLYEVKPGFYFCIYVSNELISALAREFGHCCND</sequence>
<evidence type="ECO:0000313" key="1">
    <source>
        <dbReference type="EMBL" id="RHL66113.1"/>
    </source>
</evidence>
<evidence type="ECO:0000313" key="2">
    <source>
        <dbReference type="Proteomes" id="UP000285201"/>
    </source>
</evidence>
<dbReference type="RefSeq" id="WP_118371228.1">
    <property type="nucleotide sequence ID" value="NZ_QROY01000012.1"/>
</dbReference>
<reference evidence="1 2" key="1">
    <citation type="submission" date="2018-08" db="EMBL/GenBank/DDBJ databases">
        <title>A genome reference for cultivated species of the human gut microbiota.</title>
        <authorList>
            <person name="Zou Y."/>
            <person name="Xue W."/>
            <person name="Luo G."/>
        </authorList>
    </citation>
    <scope>NUCLEOTIDE SEQUENCE [LARGE SCALE GENOMIC DNA]</scope>
    <source>
        <strain evidence="1 2">AF36-7BH</strain>
    </source>
</reference>
<accession>A0A415M9H5</accession>
<dbReference type="AlphaFoldDB" id="A0A415M9H5"/>
<dbReference type="EMBL" id="QROY01000012">
    <property type="protein sequence ID" value="RHL66113.1"/>
    <property type="molecule type" value="Genomic_DNA"/>
</dbReference>
<name>A0A415M9H5_9FIRM</name>
<gene>
    <name evidence="1" type="ORF">DW007_12435</name>
</gene>
<comment type="caution">
    <text evidence="1">The sequence shown here is derived from an EMBL/GenBank/DDBJ whole genome shotgun (WGS) entry which is preliminary data.</text>
</comment>